<dbReference type="SUPFAM" id="SSF56436">
    <property type="entry name" value="C-type lectin-like"/>
    <property type="match status" value="1"/>
</dbReference>
<dbReference type="PROSITE" id="PS50041">
    <property type="entry name" value="C_TYPE_LECTIN_2"/>
    <property type="match status" value="1"/>
</dbReference>
<dbReference type="InterPro" id="IPR016187">
    <property type="entry name" value="CTDL_fold"/>
</dbReference>
<name>W6MES7_PAGBR</name>
<sequence length="82" mass="9096">MNAFSPWLGGSDLEVEGVWRWVTGQLMPMGAPFWATTDSYAKEPTGGGASNCALMYQVDRYYIHDVGCDNKYAPLCQKSKII</sequence>
<dbReference type="CDD" id="cd00037">
    <property type="entry name" value="CLECT"/>
    <property type="match status" value="1"/>
</dbReference>
<dbReference type="AlphaFoldDB" id="W6MES7"/>
<dbReference type="Pfam" id="PF00059">
    <property type="entry name" value="Lectin_C"/>
    <property type="match status" value="1"/>
</dbReference>
<dbReference type="InterPro" id="IPR016186">
    <property type="entry name" value="C-type_lectin-like/link_sf"/>
</dbReference>
<evidence type="ECO:0000313" key="2">
    <source>
        <dbReference type="EMBL" id="CDK12457.1"/>
    </source>
</evidence>
<dbReference type="Gene3D" id="3.10.100.10">
    <property type="entry name" value="Mannose-Binding Protein A, subunit A"/>
    <property type="match status" value="1"/>
</dbReference>
<organism evidence="2">
    <name type="scientific">Pagurus bernhardus</name>
    <name type="common">Common hermit crab</name>
    <name type="synonym">Eupagurus bernhardus</name>
    <dbReference type="NCBI Taxonomy" id="174397"/>
    <lineage>
        <taxon>Eukaryota</taxon>
        <taxon>Metazoa</taxon>
        <taxon>Ecdysozoa</taxon>
        <taxon>Arthropoda</taxon>
        <taxon>Crustacea</taxon>
        <taxon>Multicrustacea</taxon>
        <taxon>Malacostraca</taxon>
        <taxon>Eumalacostraca</taxon>
        <taxon>Eucarida</taxon>
        <taxon>Decapoda</taxon>
        <taxon>Pleocyemata</taxon>
        <taxon>Anomura</taxon>
        <taxon>Paguroidea</taxon>
        <taxon>Paguridae</taxon>
        <taxon>Pagurus</taxon>
    </lineage>
</organism>
<dbReference type="InterPro" id="IPR001304">
    <property type="entry name" value="C-type_lectin-like"/>
</dbReference>
<proteinExistence type="predicted"/>
<accession>W6MES7</accession>
<protein>
    <submittedName>
        <fullName evidence="2">C-type-lectin-like-10 protein</fullName>
    </submittedName>
</protein>
<evidence type="ECO:0000259" key="1">
    <source>
        <dbReference type="PROSITE" id="PS50041"/>
    </source>
</evidence>
<gene>
    <name evidence="2" type="primary">C-type-lectin-like-10</name>
</gene>
<reference evidence="2" key="1">
    <citation type="submission" date="2013-06" db="EMBL/GenBank/DDBJ databases">
        <authorList>
            <person name="Groh K."/>
        </authorList>
    </citation>
    <scope>NUCLEOTIDE SEQUENCE</scope>
    <source>
        <tissue evidence="2">Antennules</tissue>
    </source>
</reference>
<dbReference type="EMBL" id="HABX01000013">
    <property type="protein sequence ID" value="CDK12457.1"/>
    <property type="molecule type" value="Transcribed_RNA"/>
</dbReference>
<reference evidence="2" key="2">
    <citation type="submission" date="2014-02" db="EMBL/GenBank/DDBJ databases">
        <title>The hermit crab's nose antennal transcriptomics.</title>
        <authorList>
            <person name="Groh K.C."/>
            <person name="Vogel H."/>
            <person name="Stensmyr M.C."/>
            <person name="Grosse-Wilde E."/>
            <person name="Hansson B.S."/>
        </authorList>
    </citation>
    <scope>NUCLEOTIDE SEQUENCE</scope>
    <source>
        <tissue evidence="2">Antennules</tissue>
    </source>
</reference>
<feature type="domain" description="C-type lectin" evidence="1">
    <location>
        <begin position="7"/>
        <end position="77"/>
    </location>
</feature>